<evidence type="ECO:0000313" key="5">
    <source>
        <dbReference type="Proteomes" id="UP001473302"/>
    </source>
</evidence>
<dbReference type="Pfam" id="PF03221">
    <property type="entry name" value="HTH_Tnp_Tc5"/>
    <property type="match status" value="1"/>
</dbReference>
<dbReference type="PANTHER" id="PTHR19303">
    <property type="entry name" value="TRANSPOSON"/>
    <property type="match status" value="1"/>
</dbReference>
<dbReference type="SUPFAM" id="SSF46689">
    <property type="entry name" value="Homeodomain-like"/>
    <property type="match status" value="2"/>
</dbReference>
<organism evidence="4 5">
    <name type="scientific">Mucor flavus</name>
    <dbReference type="NCBI Taxonomy" id="439312"/>
    <lineage>
        <taxon>Eukaryota</taxon>
        <taxon>Fungi</taxon>
        <taxon>Fungi incertae sedis</taxon>
        <taxon>Mucoromycota</taxon>
        <taxon>Mucoromycotina</taxon>
        <taxon>Mucoromycetes</taxon>
        <taxon>Mucorales</taxon>
        <taxon>Mucorineae</taxon>
        <taxon>Mucoraceae</taxon>
        <taxon>Mucor</taxon>
    </lineage>
</organism>
<proteinExistence type="predicted"/>
<comment type="caution">
    <text evidence="4">The sequence shown here is derived from an EMBL/GenBank/DDBJ whole genome shotgun (WGS) entry which is preliminary data.</text>
</comment>
<dbReference type="SMART" id="SM00674">
    <property type="entry name" value="CENPB"/>
    <property type="match status" value="1"/>
</dbReference>
<dbReference type="Gene3D" id="1.10.10.60">
    <property type="entry name" value="Homeodomain-like"/>
    <property type="match status" value="2"/>
</dbReference>
<evidence type="ECO:0000256" key="2">
    <source>
        <dbReference type="SAM" id="MobiDB-lite"/>
    </source>
</evidence>
<keyword evidence="5" id="KW-1185">Reference proteome</keyword>
<dbReference type="PROSITE" id="PS51253">
    <property type="entry name" value="HTH_CENPB"/>
    <property type="match status" value="1"/>
</dbReference>
<feature type="compositionally biased region" description="Polar residues" evidence="2">
    <location>
        <begin position="284"/>
        <end position="299"/>
    </location>
</feature>
<dbReference type="InterPro" id="IPR009057">
    <property type="entry name" value="Homeodomain-like_sf"/>
</dbReference>
<protein>
    <recommendedName>
        <fullName evidence="3">HTH CENPB-type domain-containing protein</fullName>
    </recommendedName>
</protein>
<feature type="domain" description="HTH CENPB-type" evidence="3">
    <location>
        <begin position="96"/>
        <end position="170"/>
    </location>
</feature>
<dbReference type="InterPro" id="IPR006600">
    <property type="entry name" value="HTH_CenpB_DNA-bd_dom"/>
</dbReference>
<dbReference type="EMBL" id="BAABUK010000003">
    <property type="protein sequence ID" value="GAA5808832.1"/>
    <property type="molecule type" value="Genomic_DNA"/>
</dbReference>
<evidence type="ECO:0000313" key="4">
    <source>
        <dbReference type="EMBL" id="GAA5808832.1"/>
    </source>
</evidence>
<evidence type="ECO:0000256" key="1">
    <source>
        <dbReference type="ARBA" id="ARBA00023125"/>
    </source>
</evidence>
<evidence type="ECO:0000259" key="3">
    <source>
        <dbReference type="PROSITE" id="PS51253"/>
    </source>
</evidence>
<accession>A0ABP9YPQ6</accession>
<dbReference type="InterPro" id="IPR050863">
    <property type="entry name" value="CenT-Element_Derived"/>
</dbReference>
<dbReference type="Proteomes" id="UP001473302">
    <property type="component" value="Unassembled WGS sequence"/>
</dbReference>
<reference evidence="4 5" key="1">
    <citation type="submission" date="2024-04" db="EMBL/GenBank/DDBJ databases">
        <title>genome sequences of Mucor flavus KT1a and Helicostylum pulchrum KT1b strains isolated from the surface of a dry-aged beef.</title>
        <authorList>
            <person name="Toyotome T."/>
            <person name="Hosono M."/>
            <person name="Torimaru M."/>
            <person name="Fukuda K."/>
            <person name="Mikami N."/>
        </authorList>
    </citation>
    <scope>NUCLEOTIDE SEQUENCE [LARGE SCALE GENOMIC DNA]</scope>
    <source>
        <strain evidence="4 5">KT1a</strain>
    </source>
</reference>
<dbReference type="PANTHER" id="PTHR19303:SF73">
    <property type="entry name" value="PROTEIN PDC2"/>
    <property type="match status" value="1"/>
</dbReference>
<name>A0ABP9YPQ6_9FUNG</name>
<gene>
    <name evidence="4" type="ORF">MFLAVUS_002230</name>
</gene>
<sequence>MKTENSTNIHVFRVNRAAVTTKIREPPTQTTSIKVNSRTSLSAETKRLICEDHINNPKYTQEALASKYGCKRTTVAKIIKSRNRWLSIDSDAAIAKRFRQRSSRYPHVENALLLWVQKEFSDITLVTDQMLRSQARQYAQAFHVDGLEDFKASSSWVSNFKQRYITPRSRDTITPPLTLLLENNIPAPSDNILVSKVSHDMPSVVEFNNTTLTLDPVQVTSWNLPPASPNQNLISCNVKNNCPRDEGQSLPNQSISMEELKEDTSSIKLVQDKEDMDMEDAFQDISSPCYSNGEVNTSPDTHHQESPRPDSNQLVEPTIENLSSTVEHNTLTQENTKLCAKQHLEAALAFYTSQNETNQSMSANMIKLILENDF</sequence>
<feature type="region of interest" description="Disordered" evidence="2">
    <location>
        <begin position="284"/>
        <end position="314"/>
    </location>
</feature>
<keyword evidence="1" id="KW-0238">DNA-binding</keyword>